<reference evidence="5" key="1">
    <citation type="journal article" date="2019" name="Int. J. Syst. Evol. Microbiol.">
        <title>The Global Catalogue of Microorganisms (GCM) 10K type strain sequencing project: providing services to taxonomists for standard genome sequencing and annotation.</title>
        <authorList>
            <consortium name="The Broad Institute Genomics Platform"/>
            <consortium name="The Broad Institute Genome Sequencing Center for Infectious Disease"/>
            <person name="Wu L."/>
            <person name="Ma J."/>
        </authorList>
    </citation>
    <scope>NUCLEOTIDE SEQUENCE [LARGE SCALE GENOMIC DNA]</scope>
    <source>
        <strain evidence="5">CGMCC 4.7382</strain>
    </source>
</reference>
<keyword evidence="2" id="KW-0812">Transmembrane</keyword>
<feature type="transmembrane region" description="Helical" evidence="2">
    <location>
        <begin position="150"/>
        <end position="175"/>
    </location>
</feature>
<comment type="caution">
    <text evidence="4">The sequence shown here is derived from an EMBL/GenBank/DDBJ whole genome shotgun (WGS) entry which is preliminary data.</text>
</comment>
<dbReference type="PANTHER" id="PTHR30590">
    <property type="entry name" value="INNER MEMBRANE PROTEIN"/>
    <property type="match status" value="1"/>
</dbReference>
<feature type="transmembrane region" description="Helical" evidence="2">
    <location>
        <begin position="98"/>
        <end position="119"/>
    </location>
</feature>
<evidence type="ECO:0000313" key="4">
    <source>
        <dbReference type="EMBL" id="MFC7326363.1"/>
    </source>
</evidence>
<accession>A0ABW2KAI1</accession>
<evidence type="ECO:0000256" key="2">
    <source>
        <dbReference type="SAM" id="Phobius"/>
    </source>
</evidence>
<feature type="region of interest" description="Disordered" evidence="1">
    <location>
        <begin position="341"/>
        <end position="369"/>
    </location>
</feature>
<evidence type="ECO:0000313" key="5">
    <source>
        <dbReference type="Proteomes" id="UP001596540"/>
    </source>
</evidence>
<sequence>MTDTVRRRPGTLDPEPPAALGPEAETLLGAAVAGLVLAASPLLVAPGGVSPPGFGDMGPLLFGAAAEQRVLPLLAFLAGAVGTLLADHRVRRGERAVAVWLGSLRPLAVLAVLGALHGLLHPGDVLFPLVVIAVVVLFPVAWLPGWIVLLAGVLGTVLGVTVMGGHWVIPGMLLLGMAAVRHPPAAWPPRDARDLWAVLLIGSGGATGMLLGYGVHPGGPYQTQIQSLTGLLTAAAGAAAVLLVLRLPLVGAALAWVLRPLGRMPVTCYLTATPAVALLGRSVVPPDAGPHPVVTVAVTVLVAQLCWGRWWLARHEEGPVEGYCRRLTDRRTVRTGAVRPRTAGAADGGDWSLRPAVHPTARSRKTRCL</sequence>
<feature type="transmembrane region" description="Helical" evidence="2">
    <location>
        <begin position="69"/>
        <end position="86"/>
    </location>
</feature>
<gene>
    <name evidence="4" type="ORF">ACFQRF_01300</name>
</gene>
<feature type="transmembrane region" description="Helical" evidence="2">
    <location>
        <begin position="125"/>
        <end position="143"/>
    </location>
</feature>
<name>A0ABW2KAI1_9ACTN</name>
<dbReference type="Proteomes" id="UP001596540">
    <property type="component" value="Unassembled WGS sequence"/>
</dbReference>
<feature type="transmembrane region" description="Helical" evidence="2">
    <location>
        <begin position="27"/>
        <end position="49"/>
    </location>
</feature>
<dbReference type="EMBL" id="JBHTBH010000001">
    <property type="protein sequence ID" value="MFC7326363.1"/>
    <property type="molecule type" value="Genomic_DNA"/>
</dbReference>
<organism evidence="4 5">
    <name type="scientific">Marinactinospora rubrisoli</name>
    <dbReference type="NCBI Taxonomy" id="2715399"/>
    <lineage>
        <taxon>Bacteria</taxon>
        <taxon>Bacillati</taxon>
        <taxon>Actinomycetota</taxon>
        <taxon>Actinomycetes</taxon>
        <taxon>Streptosporangiales</taxon>
        <taxon>Nocardiopsidaceae</taxon>
        <taxon>Marinactinospora</taxon>
    </lineage>
</organism>
<dbReference type="InterPro" id="IPR052529">
    <property type="entry name" value="Bact_Transport_Assoc"/>
</dbReference>
<feature type="transmembrane region" description="Helical" evidence="2">
    <location>
        <begin position="195"/>
        <end position="216"/>
    </location>
</feature>
<dbReference type="Pfam" id="PF04235">
    <property type="entry name" value="DUF418"/>
    <property type="match status" value="1"/>
</dbReference>
<keyword evidence="2" id="KW-1133">Transmembrane helix</keyword>
<feature type="domain" description="DUF418" evidence="3">
    <location>
        <begin position="212"/>
        <end position="330"/>
    </location>
</feature>
<dbReference type="PANTHER" id="PTHR30590:SF2">
    <property type="entry name" value="INNER MEMBRANE PROTEIN"/>
    <property type="match status" value="1"/>
</dbReference>
<dbReference type="RefSeq" id="WP_379868130.1">
    <property type="nucleotide sequence ID" value="NZ_JBHTBH010000001.1"/>
</dbReference>
<feature type="transmembrane region" description="Helical" evidence="2">
    <location>
        <begin position="228"/>
        <end position="257"/>
    </location>
</feature>
<evidence type="ECO:0000259" key="3">
    <source>
        <dbReference type="Pfam" id="PF04235"/>
    </source>
</evidence>
<evidence type="ECO:0000256" key="1">
    <source>
        <dbReference type="SAM" id="MobiDB-lite"/>
    </source>
</evidence>
<keyword evidence="5" id="KW-1185">Reference proteome</keyword>
<protein>
    <submittedName>
        <fullName evidence="4">DUF418 domain-containing protein</fullName>
    </submittedName>
</protein>
<proteinExistence type="predicted"/>
<keyword evidence="2" id="KW-0472">Membrane</keyword>
<dbReference type="InterPro" id="IPR007349">
    <property type="entry name" value="DUF418"/>
</dbReference>